<feature type="region of interest" description="Disordered" evidence="4">
    <location>
        <begin position="1"/>
        <end position="34"/>
    </location>
</feature>
<evidence type="ECO:0000256" key="3">
    <source>
        <dbReference type="RuleBase" id="RU362042"/>
    </source>
</evidence>
<evidence type="ECO:0000256" key="2">
    <source>
        <dbReference type="ARBA" id="ARBA00009370"/>
    </source>
</evidence>
<gene>
    <name evidence="6" type="primary">lepB</name>
    <name evidence="6" type="ORF">Daura_04100</name>
</gene>
<dbReference type="GO" id="GO:0004252">
    <property type="term" value="F:serine-type endopeptidase activity"/>
    <property type="evidence" value="ECO:0007669"/>
    <property type="project" value="InterPro"/>
</dbReference>
<comment type="catalytic activity">
    <reaction evidence="3">
        <text>Cleavage of hydrophobic, N-terminal signal or leader sequences from secreted and periplasmic proteins.</text>
        <dbReference type="EC" id="3.4.21.89"/>
    </reaction>
</comment>
<evidence type="ECO:0000256" key="1">
    <source>
        <dbReference type="ARBA" id="ARBA00004401"/>
    </source>
</evidence>
<evidence type="ECO:0000256" key="4">
    <source>
        <dbReference type="SAM" id="MobiDB-lite"/>
    </source>
</evidence>
<dbReference type="InterPro" id="IPR019533">
    <property type="entry name" value="Peptidase_S26"/>
</dbReference>
<dbReference type="EMBL" id="CP073767">
    <property type="protein sequence ID" value="UWZ55431.1"/>
    <property type="molecule type" value="Genomic_DNA"/>
</dbReference>
<feature type="compositionally biased region" description="Polar residues" evidence="4">
    <location>
        <begin position="233"/>
        <end position="243"/>
    </location>
</feature>
<feature type="region of interest" description="Disordered" evidence="4">
    <location>
        <begin position="224"/>
        <end position="243"/>
    </location>
</feature>
<dbReference type="Gene3D" id="2.10.109.10">
    <property type="entry name" value="Umud Fragment, subunit A"/>
    <property type="match status" value="1"/>
</dbReference>
<dbReference type="InterPro" id="IPR036286">
    <property type="entry name" value="LexA/Signal_pep-like_sf"/>
</dbReference>
<dbReference type="NCBIfam" id="TIGR02227">
    <property type="entry name" value="sigpep_I_bact"/>
    <property type="match status" value="1"/>
</dbReference>
<dbReference type="AlphaFoldDB" id="A0A9Q9IH15"/>
<dbReference type="Pfam" id="PF10502">
    <property type="entry name" value="Peptidase_S26"/>
    <property type="match status" value="1"/>
</dbReference>
<reference evidence="6" key="1">
    <citation type="submission" date="2021-04" db="EMBL/GenBank/DDBJ databases">
        <title>Dactylosporangium aurantiacum NRRL B-8018 full assembly.</title>
        <authorList>
            <person name="Hartkoorn R.C."/>
            <person name="Beaudoing E."/>
            <person name="Hot D."/>
        </authorList>
    </citation>
    <scope>NUCLEOTIDE SEQUENCE</scope>
    <source>
        <strain evidence="6">NRRL B-8018</strain>
    </source>
</reference>
<dbReference type="GO" id="GO:0005886">
    <property type="term" value="C:plasma membrane"/>
    <property type="evidence" value="ECO:0007669"/>
    <property type="project" value="UniProtKB-SubCell"/>
</dbReference>
<evidence type="ECO:0000259" key="5">
    <source>
        <dbReference type="Pfam" id="PF10502"/>
    </source>
</evidence>
<keyword evidence="3" id="KW-0645">Protease</keyword>
<dbReference type="OrthoDB" id="3296552at2"/>
<comment type="subcellular location">
    <subcellularLocation>
        <location evidence="1">Cell membrane</location>
        <topology evidence="1">Single-pass type II membrane protein</topology>
    </subcellularLocation>
    <subcellularLocation>
        <location evidence="3">Membrane</location>
        <topology evidence="3">Single-pass type II membrane protein</topology>
    </subcellularLocation>
</comment>
<dbReference type="CDD" id="cd06530">
    <property type="entry name" value="S26_SPase_I"/>
    <property type="match status" value="1"/>
</dbReference>
<feature type="domain" description="Peptidase S26" evidence="5">
    <location>
        <begin position="100"/>
        <end position="241"/>
    </location>
</feature>
<name>A0A9Q9IH15_9ACTN</name>
<dbReference type="PRINTS" id="PR00727">
    <property type="entry name" value="LEADERPTASE"/>
</dbReference>
<dbReference type="SUPFAM" id="SSF51306">
    <property type="entry name" value="LexA/Signal peptidase"/>
    <property type="match status" value="1"/>
</dbReference>
<dbReference type="PANTHER" id="PTHR43390">
    <property type="entry name" value="SIGNAL PEPTIDASE I"/>
    <property type="match status" value="1"/>
</dbReference>
<dbReference type="KEGG" id="daur:Daura_04100"/>
<dbReference type="RefSeq" id="WP_052388427.1">
    <property type="nucleotide sequence ID" value="NZ_CP073767.1"/>
</dbReference>
<sequence length="243" mass="25361">MTAASPGAPDREPAAQSSPAGSSPAGARDSCADGADGDGTAVRWAARAVLTVALAGSRSPWGAAVVAELDQVTGTRAVLRWTAGGLRVAWRERRGVRRTVAAALVVAGLCSTFTVRYIPSPSMAPTLEVTDRALVDRLTFRFTGVDRGDVVVLRVPTGMGGWFTTVDRVIGVAGDTVDCDAGRVRRDGVPLDEPYTRGAATDCTPVTVPDGMLYVLGDNRTVARDSRHYGPQPASNVQGRVLA</sequence>
<proteinExistence type="inferred from homology"/>
<dbReference type="InterPro" id="IPR000223">
    <property type="entry name" value="Pept_S26A_signal_pept_1"/>
</dbReference>
<evidence type="ECO:0000313" key="7">
    <source>
        <dbReference type="Proteomes" id="UP001058003"/>
    </source>
</evidence>
<organism evidence="6 7">
    <name type="scientific">Dactylosporangium aurantiacum</name>
    <dbReference type="NCBI Taxonomy" id="35754"/>
    <lineage>
        <taxon>Bacteria</taxon>
        <taxon>Bacillati</taxon>
        <taxon>Actinomycetota</taxon>
        <taxon>Actinomycetes</taxon>
        <taxon>Micromonosporales</taxon>
        <taxon>Micromonosporaceae</taxon>
        <taxon>Dactylosporangium</taxon>
    </lineage>
</organism>
<keyword evidence="3 6" id="KW-0378">Hydrolase</keyword>
<dbReference type="Proteomes" id="UP001058003">
    <property type="component" value="Chromosome"/>
</dbReference>
<comment type="similarity">
    <text evidence="2 3">Belongs to the peptidase S26 family.</text>
</comment>
<dbReference type="GO" id="GO:0009003">
    <property type="term" value="F:signal peptidase activity"/>
    <property type="evidence" value="ECO:0007669"/>
    <property type="project" value="UniProtKB-EC"/>
</dbReference>
<evidence type="ECO:0000313" key="6">
    <source>
        <dbReference type="EMBL" id="UWZ55431.1"/>
    </source>
</evidence>
<dbReference type="PANTHER" id="PTHR43390:SF1">
    <property type="entry name" value="CHLOROPLAST PROCESSING PEPTIDASE"/>
    <property type="match status" value="1"/>
</dbReference>
<protein>
    <recommendedName>
        <fullName evidence="3">Signal peptidase I</fullName>
        <ecNumber evidence="3">3.4.21.89</ecNumber>
    </recommendedName>
</protein>
<feature type="compositionally biased region" description="Low complexity" evidence="4">
    <location>
        <begin position="14"/>
        <end position="27"/>
    </location>
</feature>
<accession>A0A9Q9IH15</accession>
<dbReference type="EC" id="3.4.21.89" evidence="3"/>
<dbReference type="GO" id="GO:0006465">
    <property type="term" value="P:signal peptide processing"/>
    <property type="evidence" value="ECO:0007669"/>
    <property type="project" value="InterPro"/>
</dbReference>
<keyword evidence="7" id="KW-1185">Reference proteome</keyword>